<dbReference type="PROSITE" id="PS00070">
    <property type="entry name" value="ALDEHYDE_DEHYDR_CYS"/>
    <property type="match status" value="1"/>
</dbReference>
<dbReference type="GO" id="GO:0004777">
    <property type="term" value="F:succinate-semialdehyde dehydrogenase (NAD+) activity"/>
    <property type="evidence" value="ECO:0007669"/>
    <property type="project" value="UniProtKB-UniRule"/>
</dbReference>
<keyword evidence="7" id="KW-0520">NAD</keyword>
<evidence type="ECO:0000256" key="4">
    <source>
        <dbReference type="ARBA" id="ARBA00023002"/>
    </source>
</evidence>
<dbReference type="PANTHER" id="PTHR43353">
    <property type="entry name" value="SUCCINATE-SEMIALDEHYDE DEHYDROGENASE, MITOCHONDRIAL"/>
    <property type="match status" value="1"/>
</dbReference>
<evidence type="ECO:0000313" key="9">
    <source>
        <dbReference type="EMBL" id="CAG5128310.1"/>
    </source>
</evidence>
<evidence type="ECO:0000256" key="6">
    <source>
        <dbReference type="RuleBase" id="RU003345"/>
    </source>
</evidence>
<keyword evidence="7" id="KW-0496">Mitochondrion</keyword>
<reference evidence="9" key="1">
    <citation type="submission" date="2021-04" db="EMBL/GenBank/DDBJ databases">
        <authorList>
            <consortium name="Molecular Ecology Group"/>
        </authorList>
    </citation>
    <scope>NUCLEOTIDE SEQUENCE</scope>
</reference>
<sequence>MYSPTHPILRQLYQGKQLLHLLRMTSLESVRTAVSLQHDKAYIDGKWVSAKSGNTFKVLNPSTGQVLGSVPDMDRSDVQQAIDVAYRTFQTWKNTTAKERSIVLKKWFDLCLQHKKELATLLTLEMGKPVSEAEGEIVYGSGFLEWFAEEAKRTYGDVIPQPTSNKRMLVLKQPVGVAGLITPWNFPNAMITRKVGAAVAAGCTVVLRPAEDTPLSALALCELAEKAGLPPGVFNVVTSNRDNAGPIGKELCENSLVSKISFTGSTAVGKILLSQCASTVKRVSLELGGNAPFIVFDSADVDLAVSGLMSCKFRCSGQTCICANRVLVQAGIYDRFVEALAKVIKSQLKVGDGLSAATTQGPLINERAVEKVDGLVKDAVSKGASVVCGGSRDSLGANFYQPTLLSGVTSSMRIAQEEIFGPVASVIKFQTEEEALAVANSVTSGLAGYFYTSDIAQAWRVSEKLEYGLVGVNEGAISTVESTFGGWKESGIGREGGKYGINEYLEMKYVCYGGIQ</sequence>
<evidence type="ECO:0000256" key="2">
    <source>
        <dbReference type="ARBA" id="ARBA00005176"/>
    </source>
</evidence>
<dbReference type="InterPro" id="IPR016161">
    <property type="entry name" value="Ald_DH/histidinol_DH"/>
</dbReference>
<evidence type="ECO:0000313" key="10">
    <source>
        <dbReference type="Proteomes" id="UP000678393"/>
    </source>
</evidence>
<dbReference type="AlphaFoldDB" id="A0A8S3ZKV1"/>
<dbReference type="Proteomes" id="UP000678393">
    <property type="component" value="Unassembled WGS sequence"/>
</dbReference>
<gene>
    <name evidence="9" type="ORF">CUNI_LOCUS13868</name>
</gene>
<feature type="active site" evidence="5">
    <location>
        <position position="286"/>
    </location>
</feature>
<dbReference type="InterPro" id="IPR015590">
    <property type="entry name" value="Aldehyde_DH_dom"/>
</dbReference>
<comment type="function">
    <text evidence="1">Catalyzes one step in the degradation of the inhibitory neurotransmitter gamma-aminobutyric acid (GABA).</text>
</comment>
<protein>
    <recommendedName>
        <fullName evidence="7">Succinate-semialdehyde dehydrogenase</fullName>
        <ecNumber evidence="7">1.2.1.24</ecNumber>
    </recommendedName>
</protein>
<proteinExistence type="inferred from homology"/>
<comment type="subunit">
    <text evidence="7">Homotetramer.</text>
</comment>
<evidence type="ECO:0000256" key="7">
    <source>
        <dbReference type="RuleBase" id="RU365091"/>
    </source>
</evidence>
<evidence type="ECO:0000256" key="1">
    <source>
        <dbReference type="ARBA" id="ARBA00003743"/>
    </source>
</evidence>
<dbReference type="OrthoDB" id="310895at2759"/>
<dbReference type="InterPro" id="IPR029510">
    <property type="entry name" value="Ald_DH_CS_GLU"/>
</dbReference>
<dbReference type="InterPro" id="IPR016163">
    <property type="entry name" value="Ald_DH_C"/>
</dbReference>
<evidence type="ECO:0000256" key="5">
    <source>
        <dbReference type="PROSITE-ProRule" id="PRU10007"/>
    </source>
</evidence>
<dbReference type="EMBL" id="CAJHNH020003004">
    <property type="protein sequence ID" value="CAG5128310.1"/>
    <property type="molecule type" value="Genomic_DNA"/>
</dbReference>
<dbReference type="InterPro" id="IPR016160">
    <property type="entry name" value="Ald_DH_CS_CYS"/>
</dbReference>
<feature type="domain" description="Aldehyde dehydrogenase" evidence="8">
    <location>
        <begin position="47"/>
        <end position="510"/>
    </location>
</feature>
<dbReference type="PROSITE" id="PS00687">
    <property type="entry name" value="ALDEHYDE_DEHYDR_GLU"/>
    <property type="match status" value="1"/>
</dbReference>
<dbReference type="EC" id="1.2.1.24" evidence="7"/>
<dbReference type="SUPFAM" id="SSF53720">
    <property type="entry name" value="ALDH-like"/>
    <property type="match status" value="1"/>
</dbReference>
<dbReference type="Gene3D" id="3.40.605.10">
    <property type="entry name" value="Aldehyde Dehydrogenase, Chain A, domain 1"/>
    <property type="match status" value="1"/>
</dbReference>
<organism evidence="9 10">
    <name type="scientific">Candidula unifasciata</name>
    <dbReference type="NCBI Taxonomy" id="100452"/>
    <lineage>
        <taxon>Eukaryota</taxon>
        <taxon>Metazoa</taxon>
        <taxon>Spiralia</taxon>
        <taxon>Lophotrochozoa</taxon>
        <taxon>Mollusca</taxon>
        <taxon>Gastropoda</taxon>
        <taxon>Heterobranchia</taxon>
        <taxon>Euthyneura</taxon>
        <taxon>Panpulmonata</taxon>
        <taxon>Eupulmonata</taxon>
        <taxon>Stylommatophora</taxon>
        <taxon>Helicina</taxon>
        <taxon>Helicoidea</taxon>
        <taxon>Geomitridae</taxon>
        <taxon>Candidula</taxon>
    </lineage>
</organism>
<comment type="catalytic activity">
    <reaction evidence="7">
        <text>succinate semialdehyde + NAD(+) + H2O = succinate + NADH + 2 H(+)</text>
        <dbReference type="Rhea" id="RHEA:13217"/>
        <dbReference type="ChEBI" id="CHEBI:15377"/>
        <dbReference type="ChEBI" id="CHEBI:15378"/>
        <dbReference type="ChEBI" id="CHEBI:30031"/>
        <dbReference type="ChEBI" id="CHEBI:57540"/>
        <dbReference type="ChEBI" id="CHEBI:57706"/>
        <dbReference type="ChEBI" id="CHEBI:57945"/>
        <dbReference type="EC" id="1.2.1.24"/>
    </reaction>
</comment>
<comment type="caution">
    <text evidence="9">The sequence shown here is derived from an EMBL/GenBank/DDBJ whole genome shotgun (WGS) entry which is preliminary data.</text>
</comment>
<dbReference type="NCBIfam" id="TIGR01780">
    <property type="entry name" value="SSADH"/>
    <property type="match status" value="1"/>
</dbReference>
<evidence type="ECO:0000259" key="8">
    <source>
        <dbReference type="Pfam" id="PF00171"/>
    </source>
</evidence>
<dbReference type="InterPro" id="IPR016162">
    <property type="entry name" value="Ald_DH_N"/>
</dbReference>
<dbReference type="FunFam" id="3.40.605.10:FF:000005">
    <property type="entry name" value="Succinate-semialdehyde dehydrogenase I"/>
    <property type="match status" value="1"/>
</dbReference>
<evidence type="ECO:0000256" key="3">
    <source>
        <dbReference type="ARBA" id="ARBA00009986"/>
    </source>
</evidence>
<comment type="pathway">
    <text evidence="2 7">Amino-acid degradation; 4-aminobutanoate degradation.</text>
</comment>
<dbReference type="InterPro" id="IPR010102">
    <property type="entry name" value="Succ_semiAld_DH"/>
</dbReference>
<dbReference type="Pfam" id="PF00171">
    <property type="entry name" value="Aldedh"/>
    <property type="match status" value="1"/>
</dbReference>
<keyword evidence="10" id="KW-1185">Reference proteome</keyword>
<dbReference type="FunFam" id="3.40.309.10:FF:000004">
    <property type="entry name" value="Succinate-semialdehyde dehydrogenase I"/>
    <property type="match status" value="1"/>
</dbReference>
<dbReference type="PANTHER" id="PTHR43353:SF5">
    <property type="entry name" value="SUCCINATE-SEMIALDEHYDE DEHYDROGENASE, MITOCHONDRIAL"/>
    <property type="match status" value="1"/>
</dbReference>
<comment type="subcellular location">
    <subcellularLocation>
        <location evidence="7">Mitochondrion</location>
    </subcellularLocation>
</comment>
<keyword evidence="4 6" id="KW-0560">Oxidoreductase</keyword>
<dbReference type="GO" id="GO:0009450">
    <property type="term" value="P:gamma-aminobutyric acid catabolic process"/>
    <property type="evidence" value="ECO:0007669"/>
    <property type="project" value="UniProtKB-UniRule"/>
</dbReference>
<dbReference type="GO" id="GO:0005739">
    <property type="term" value="C:mitochondrion"/>
    <property type="evidence" value="ECO:0007669"/>
    <property type="project" value="UniProtKB-SubCell"/>
</dbReference>
<dbReference type="Gene3D" id="3.40.309.10">
    <property type="entry name" value="Aldehyde Dehydrogenase, Chain A, domain 2"/>
    <property type="match status" value="1"/>
</dbReference>
<accession>A0A8S3ZKV1</accession>
<comment type="similarity">
    <text evidence="3 6">Belongs to the aldehyde dehydrogenase family.</text>
</comment>
<name>A0A8S3ZKV1_9EUPU</name>
<dbReference type="InterPro" id="IPR050740">
    <property type="entry name" value="Aldehyde_DH_Superfamily"/>
</dbReference>
<dbReference type="CDD" id="cd07103">
    <property type="entry name" value="ALDH_F5_SSADH_GabD"/>
    <property type="match status" value="1"/>
</dbReference>